<dbReference type="AlphaFoldDB" id="A0A0F9UC96"/>
<comment type="caution">
    <text evidence="2">The sequence shown here is derived from an EMBL/GenBank/DDBJ whole genome shotgun (WGS) entry which is preliminary data.</text>
</comment>
<dbReference type="Gene3D" id="3.40.1440.10">
    <property type="entry name" value="GIY-YIG endonuclease"/>
    <property type="match status" value="1"/>
</dbReference>
<sequence>MSFFVYILTCKNKKGKYSFYTGYTNDVPRRLKEHKSGRGAIYTRNKEVHFSAAYEYPTRSLAMSREKQIKKLSHDQKARLLYKNPITFGNK</sequence>
<dbReference type="InterPro" id="IPR050190">
    <property type="entry name" value="UPF0213_domain"/>
</dbReference>
<dbReference type="PANTHER" id="PTHR34477:SF1">
    <property type="entry name" value="UPF0213 PROTEIN YHBQ"/>
    <property type="match status" value="1"/>
</dbReference>
<proteinExistence type="predicted"/>
<reference evidence="2" key="1">
    <citation type="journal article" date="2015" name="Nature">
        <title>Complex archaea that bridge the gap between prokaryotes and eukaryotes.</title>
        <authorList>
            <person name="Spang A."/>
            <person name="Saw J.H."/>
            <person name="Jorgensen S.L."/>
            <person name="Zaremba-Niedzwiedzka K."/>
            <person name="Martijn J."/>
            <person name="Lind A.E."/>
            <person name="van Eijk R."/>
            <person name="Schleper C."/>
            <person name="Guy L."/>
            <person name="Ettema T.J."/>
        </authorList>
    </citation>
    <scope>NUCLEOTIDE SEQUENCE</scope>
</reference>
<feature type="domain" description="GIY-YIG" evidence="1">
    <location>
        <begin position="1"/>
        <end position="79"/>
    </location>
</feature>
<name>A0A0F9UC96_9ZZZZ</name>
<dbReference type="SUPFAM" id="SSF82771">
    <property type="entry name" value="GIY-YIG endonuclease"/>
    <property type="match status" value="1"/>
</dbReference>
<organism evidence="2">
    <name type="scientific">marine sediment metagenome</name>
    <dbReference type="NCBI Taxonomy" id="412755"/>
    <lineage>
        <taxon>unclassified sequences</taxon>
        <taxon>metagenomes</taxon>
        <taxon>ecological metagenomes</taxon>
    </lineage>
</organism>
<dbReference type="PANTHER" id="PTHR34477">
    <property type="entry name" value="UPF0213 PROTEIN YHBQ"/>
    <property type="match status" value="1"/>
</dbReference>
<gene>
    <name evidence="2" type="ORF">LCGC14_0547780</name>
</gene>
<dbReference type="Pfam" id="PF01541">
    <property type="entry name" value="GIY-YIG"/>
    <property type="match status" value="1"/>
</dbReference>
<dbReference type="InterPro" id="IPR000305">
    <property type="entry name" value="GIY-YIG_endonuc"/>
</dbReference>
<accession>A0A0F9UC96</accession>
<evidence type="ECO:0000259" key="1">
    <source>
        <dbReference type="PROSITE" id="PS50164"/>
    </source>
</evidence>
<dbReference type="CDD" id="cd10456">
    <property type="entry name" value="GIY-YIG_UPF0213"/>
    <property type="match status" value="1"/>
</dbReference>
<dbReference type="PROSITE" id="PS50164">
    <property type="entry name" value="GIY_YIG"/>
    <property type="match status" value="1"/>
</dbReference>
<dbReference type="InterPro" id="IPR035901">
    <property type="entry name" value="GIY-YIG_endonuc_sf"/>
</dbReference>
<evidence type="ECO:0000313" key="2">
    <source>
        <dbReference type="EMBL" id="KKN58871.1"/>
    </source>
</evidence>
<protein>
    <recommendedName>
        <fullName evidence="1">GIY-YIG domain-containing protein</fullName>
    </recommendedName>
</protein>
<dbReference type="EMBL" id="LAZR01000746">
    <property type="protein sequence ID" value="KKN58871.1"/>
    <property type="molecule type" value="Genomic_DNA"/>
</dbReference>